<keyword evidence="2" id="KW-1185">Reference proteome</keyword>
<dbReference type="RefSeq" id="WP_067425847.1">
    <property type="nucleotide sequence ID" value="NZ_CP016438.1"/>
</dbReference>
<dbReference type="AlphaFoldDB" id="A0A1B1M293"/>
<dbReference type="Gene3D" id="3.40.630.30">
    <property type="match status" value="1"/>
</dbReference>
<evidence type="ECO:0000313" key="1">
    <source>
        <dbReference type="EMBL" id="ANS62543.1"/>
    </source>
</evidence>
<dbReference type="Proteomes" id="UP000092598">
    <property type="component" value="Chromosome"/>
</dbReference>
<name>A0A1B1M293_STRLN</name>
<dbReference type="EMBL" id="CP016438">
    <property type="protein sequence ID" value="ANS62543.1"/>
    <property type="molecule type" value="Genomic_DNA"/>
</dbReference>
<gene>
    <name evidence="1" type="ORF">SLINC_0319</name>
</gene>
<organism evidence="1 2">
    <name type="scientific">Streptomyces lincolnensis</name>
    <dbReference type="NCBI Taxonomy" id="1915"/>
    <lineage>
        <taxon>Bacteria</taxon>
        <taxon>Bacillati</taxon>
        <taxon>Actinomycetota</taxon>
        <taxon>Actinomycetes</taxon>
        <taxon>Kitasatosporales</taxon>
        <taxon>Streptomycetaceae</taxon>
        <taxon>Streptomyces</taxon>
    </lineage>
</organism>
<sequence>MTTQTLRLSTRPAVRAAGLVDVPAVVRLFAPPSDSAGPSLTAADGSAMDWEQTQRAMRLMLAHHALEEGQVWVAEGTDGALLAAGIWMPPDTGAGTGPPPDAHWRSLLSRELDVCPPEHPVLSSALKAAGPDGPHWTLVTVTAPDSPEAQDPGVIADLLAPGLRAVDATHATAVAITVSVRHTDQLRPFGFRRPHEVPVVPGAGVWLTTRRPQGAAAA</sequence>
<reference evidence="1 2" key="1">
    <citation type="submission" date="2016-07" db="EMBL/GenBank/DDBJ databases">
        <title>Enhancement of antibiotic productionsby engineered nitrateutilization in actinobacteria.</title>
        <authorList>
            <person name="Meng S.C."/>
        </authorList>
    </citation>
    <scope>NUCLEOTIDE SEQUENCE [LARGE SCALE GENOMIC DNA]</scope>
    <source>
        <strain evidence="1 2">NRRL 2936</strain>
    </source>
</reference>
<proteinExistence type="predicted"/>
<dbReference type="STRING" id="1915.SLINC_0319"/>
<accession>A0A1B1M293</accession>
<protein>
    <submittedName>
        <fullName evidence="1">Uncharacterized protein</fullName>
    </submittedName>
</protein>
<evidence type="ECO:0000313" key="2">
    <source>
        <dbReference type="Proteomes" id="UP000092598"/>
    </source>
</evidence>
<dbReference type="KEGG" id="sls:SLINC_0319"/>
<dbReference type="OrthoDB" id="4199383at2"/>
<dbReference type="PATRIC" id="fig|1915.4.peg.414"/>